<dbReference type="Gene3D" id="3.40.50.150">
    <property type="entry name" value="Vaccinia Virus protein VP39"/>
    <property type="match status" value="1"/>
</dbReference>
<keyword evidence="1" id="KW-0698">rRNA processing</keyword>
<reference evidence="6" key="1">
    <citation type="submission" date="2018-06" db="EMBL/GenBank/DDBJ databases">
        <authorList>
            <person name="Zhirakovskaya E."/>
        </authorList>
    </citation>
    <scope>NUCLEOTIDE SEQUENCE</scope>
</reference>
<feature type="domain" description="Ribosomal RNA methyltransferase FtsJ" evidence="5">
    <location>
        <begin position="31"/>
        <end position="207"/>
    </location>
</feature>
<dbReference type="InterPro" id="IPR050082">
    <property type="entry name" value="RNA_methyltr_RlmE"/>
</dbReference>
<dbReference type="Pfam" id="PF01728">
    <property type="entry name" value="FtsJ"/>
    <property type="match status" value="1"/>
</dbReference>
<dbReference type="InterPro" id="IPR002877">
    <property type="entry name" value="RNA_MeTrfase_FtsJ_dom"/>
</dbReference>
<dbReference type="PANTHER" id="PTHR10920:SF18">
    <property type="entry name" value="RRNA METHYLTRANSFERASE 2, MITOCHONDRIAL"/>
    <property type="match status" value="1"/>
</dbReference>
<dbReference type="GO" id="GO:0008650">
    <property type="term" value="F:rRNA (uridine-2'-O-)-methyltransferase activity"/>
    <property type="evidence" value="ECO:0007669"/>
    <property type="project" value="TreeGrafter"/>
</dbReference>
<dbReference type="SUPFAM" id="SSF53335">
    <property type="entry name" value="S-adenosyl-L-methionine-dependent methyltransferases"/>
    <property type="match status" value="1"/>
</dbReference>
<dbReference type="InterPro" id="IPR015507">
    <property type="entry name" value="rRNA-MeTfrase_E"/>
</dbReference>
<dbReference type="PIRSF" id="PIRSF005461">
    <property type="entry name" value="23S_rRNA_mtase"/>
    <property type="match status" value="1"/>
</dbReference>
<dbReference type="EMBL" id="UOFZ01000145">
    <property type="protein sequence ID" value="VAX13944.1"/>
    <property type="molecule type" value="Genomic_DNA"/>
</dbReference>
<organism evidence="6">
    <name type="scientific">hydrothermal vent metagenome</name>
    <dbReference type="NCBI Taxonomy" id="652676"/>
    <lineage>
        <taxon>unclassified sequences</taxon>
        <taxon>metagenomes</taxon>
        <taxon>ecological metagenomes</taxon>
    </lineage>
</organism>
<gene>
    <name evidence="6" type="ORF">MNBD_GAMMA24-420</name>
</gene>
<evidence type="ECO:0000313" key="6">
    <source>
        <dbReference type="EMBL" id="VAX13944.1"/>
    </source>
</evidence>
<dbReference type="FunFam" id="3.40.50.150:FF:000005">
    <property type="entry name" value="Ribosomal RNA large subunit methyltransferase E"/>
    <property type="match status" value="1"/>
</dbReference>
<dbReference type="EC" id="2.1.1.166" evidence="6"/>
<evidence type="ECO:0000256" key="4">
    <source>
        <dbReference type="ARBA" id="ARBA00022691"/>
    </source>
</evidence>
<dbReference type="NCBIfam" id="NF008390">
    <property type="entry name" value="PRK11188.1"/>
    <property type="match status" value="1"/>
</dbReference>
<evidence type="ECO:0000259" key="5">
    <source>
        <dbReference type="Pfam" id="PF01728"/>
    </source>
</evidence>
<evidence type="ECO:0000256" key="3">
    <source>
        <dbReference type="ARBA" id="ARBA00022679"/>
    </source>
</evidence>
<protein>
    <submittedName>
        <fullName evidence="6">23S rRNA (Uridine(2552)-2'-O)-methyltransferase</fullName>
        <ecNumber evidence="6">2.1.1.166</ecNumber>
    </submittedName>
</protein>
<evidence type="ECO:0000256" key="1">
    <source>
        <dbReference type="ARBA" id="ARBA00022552"/>
    </source>
</evidence>
<dbReference type="InterPro" id="IPR029063">
    <property type="entry name" value="SAM-dependent_MTases_sf"/>
</dbReference>
<name>A0A3B1BQ42_9ZZZZ</name>
<dbReference type="AlphaFoldDB" id="A0A3B1BQ42"/>
<accession>A0A3B1BQ42</accession>
<proteinExistence type="inferred from homology"/>
<dbReference type="HAMAP" id="MF_01547">
    <property type="entry name" value="RNA_methyltr_E"/>
    <property type="match status" value="1"/>
</dbReference>
<evidence type="ECO:0000256" key="2">
    <source>
        <dbReference type="ARBA" id="ARBA00022603"/>
    </source>
</evidence>
<dbReference type="PANTHER" id="PTHR10920">
    <property type="entry name" value="RIBOSOMAL RNA METHYLTRANSFERASE"/>
    <property type="match status" value="1"/>
</dbReference>
<keyword evidence="3 6" id="KW-0808">Transferase</keyword>
<keyword evidence="2 6" id="KW-0489">Methyltransferase</keyword>
<keyword evidence="4" id="KW-0949">S-adenosyl-L-methionine</keyword>
<sequence>MSKKNRSKSSGKWLREHFDDVYVKRAQQQGYRSRAVYKLLAIDEKDRLLRPGMIVVDLGAAPGSWSEVAVKKVGHKGRVVALDILPMDSIAGVEFIEGDFREQEIYDQLLDVLGDAPVDLVISDMAPNISGVKAVDQPRAMHLAELALEMAEKVLKQGGDLLVKVFSGEGLDEYKKAMRPLFDKIIVRKPGASRPRSREIYLLARGYRSRA</sequence>